<feature type="region of interest" description="Disordered" evidence="1">
    <location>
        <begin position="392"/>
        <end position="434"/>
    </location>
</feature>
<feature type="transmembrane region" description="Helical" evidence="2">
    <location>
        <begin position="124"/>
        <end position="144"/>
    </location>
</feature>
<evidence type="ECO:0000256" key="2">
    <source>
        <dbReference type="SAM" id="Phobius"/>
    </source>
</evidence>
<dbReference type="Proteomes" id="UP000199361">
    <property type="component" value="Unassembled WGS sequence"/>
</dbReference>
<dbReference type="STRING" id="568860.SAMN05421811_103144"/>
<feature type="transmembrane region" description="Helical" evidence="2">
    <location>
        <begin position="64"/>
        <end position="82"/>
    </location>
</feature>
<feature type="transmembrane region" description="Helical" evidence="2">
    <location>
        <begin position="94"/>
        <end position="112"/>
    </location>
</feature>
<feature type="compositionally biased region" description="Basic and acidic residues" evidence="1">
    <location>
        <begin position="408"/>
        <end position="434"/>
    </location>
</feature>
<feature type="region of interest" description="Disordered" evidence="1">
    <location>
        <begin position="351"/>
        <end position="378"/>
    </location>
</feature>
<feature type="compositionally biased region" description="Low complexity" evidence="1">
    <location>
        <begin position="358"/>
        <end position="374"/>
    </location>
</feature>
<keyword evidence="2" id="KW-0472">Membrane</keyword>
<dbReference type="AlphaFoldDB" id="A0A1I0EPH2"/>
<dbReference type="OrthoDB" id="4503449at2"/>
<keyword evidence="4" id="KW-1185">Reference proteome</keyword>
<reference evidence="3 4" key="1">
    <citation type="submission" date="2016-10" db="EMBL/GenBank/DDBJ databases">
        <authorList>
            <person name="de Groot N.N."/>
        </authorList>
    </citation>
    <scope>NUCLEOTIDE SEQUENCE [LARGE SCALE GENOMIC DNA]</scope>
    <source>
        <strain evidence="3 4">CGMCC 4.5598</strain>
    </source>
</reference>
<organism evidence="3 4">
    <name type="scientific">Nonomuraea wenchangensis</name>
    <dbReference type="NCBI Taxonomy" id="568860"/>
    <lineage>
        <taxon>Bacteria</taxon>
        <taxon>Bacillati</taxon>
        <taxon>Actinomycetota</taxon>
        <taxon>Actinomycetes</taxon>
        <taxon>Streptosporangiales</taxon>
        <taxon>Streptosporangiaceae</taxon>
        <taxon>Nonomuraea</taxon>
    </lineage>
</organism>
<protein>
    <recommendedName>
        <fullName evidence="5">DUF2637 domain-containing protein</fullName>
    </recommendedName>
</protein>
<evidence type="ECO:0000313" key="4">
    <source>
        <dbReference type="Proteomes" id="UP000199361"/>
    </source>
</evidence>
<feature type="region of interest" description="Disordered" evidence="1">
    <location>
        <begin position="488"/>
        <end position="511"/>
    </location>
</feature>
<keyword evidence="2" id="KW-0812">Transmembrane</keyword>
<gene>
    <name evidence="3" type="ORF">SAMN05421811_103144</name>
</gene>
<sequence length="511" mass="56094">MDLSLYWPPPAWAVWTIAGVVSVVVTWFTVRAALEGVRYAARSLQAWRRNRAATEKRPAELEDVLTWVMAGIATSVSASGMWKFAGDVLQLDGFWRVLFFAFIEGAIVISALRARRSMRENYTAGLDGIAVWALAALTAVLASIDAKSGGEMVFRLAAPMVAAWLWERGMRLERRKLRGLSGINWRLTPERILVRLGLAEATDRTASEVDAHRRITRVALAAKKVHLLRSANASARRIRRAAAALDKRLDQAVEHTGLARDDRMKWALLDQVGTLGGAEQLCNLLENAQGPWAQTDHPLVTGAAKHHEAVQLAEAMNEWSDALRQQRDPETTAAIHSMAAYIARLEGRPVPEFPTAGPTTSVAPAVASPASGATETRPELRPAMQGFGAPLTVVNSVAPPVVDDDEIGDRTGDRDGDQDGDRERPDEQDNREAREWIRAKCRGRSGFGRKPSKAEVAKKFGFSETWAFDRVREVQDRMTAQGYTFEPDGTVIAPTRSVADSDASDRSEVSV</sequence>
<evidence type="ECO:0000313" key="3">
    <source>
        <dbReference type="EMBL" id="SET47161.1"/>
    </source>
</evidence>
<proteinExistence type="predicted"/>
<dbReference type="RefSeq" id="WP_091079289.1">
    <property type="nucleotide sequence ID" value="NZ_FOHX01000003.1"/>
</dbReference>
<evidence type="ECO:0000256" key="1">
    <source>
        <dbReference type="SAM" id="MobiDB-lite"/>
    </source>
</evidence>
<evidence type="ECO:0008006" key="5">
    <source>
        <dbReference type="Google" id="ProtNLM"/>
    </source>
</evidence>
<feature type="transmembrane region" description="Helical" evidence="2">
    <location>
        <begin position="12"/>
        <end position="34"/>
    </location>
</feature>
<accession>A0A1I0EPH2</accession>
<keyword evidence="2" id="KW-1133">Transmembrane helix</keyword>
<dbReference type="EMBL" id="FOHX01000003">
    <property type="protein sequence ID" value="SET47161.1"/>
    <property type="molecule type" value="Genomic_DNA"/>
</dbReference>
<name>A0A1I0EPH2_9ACTN</name>